<evidence type="ECO:0000313" key="2">
    <source>
        <dbReference type="EMBL" id="KDQ50599.1"/>
    </source>
</evidence>
<dbReference type="AlphaFoldDB" id="A0A067P752"/>
<name>A0A067P752_9AGAM</name>
<reference evidence="3" key="1">
    <citation type="journal article" date="2014" name="Proc. Natl. Acad. Sci. U.S.A.">
        <title>Extensive sampling of basidiomycete genomes demonstrates inadequacy of the white-rot/brown-rot paradigm for wood decay fungi.</title>
        <authorList>
            <person name="Riley R."/>
            <person name="Salamov A.A."/>
            <person name="Brown D.W."/>
            <person name="Nagy L.G."/>
            <person name="Floudas D."/>
            <person name="Held B.W."/>
            <person name="Levasseur A."/>
            <person name="Lombard V."/>
            <person name="Morin E."/>
            <person name="Otillar R."/>
            <person name="Lindquist E.A."/>
            <person name="Sun H."/>
            <person name="LaButti K.M."/>
            <person name="Schmutz J."/>
            <person name="Jabbour D."/>
            <person name="Luo H."/>
            <person name="Baker S.E."/>
            <person name="Pisabarro A.G."/>
            <person name="Walton J.D."/>
            <person name="Blanchette R.A."/>
            <person name="Henrissat B."/>
            <person name="Martin F."/>
            <person name="Cullen D."/>
            <person name="Hibbett D.S."/>
            <person name="Grigoriev I.V."/>
        </authorList>
    </citation>
    <scope>NUCLEOTIDE SEQUENCE [LARGE SCALE GENOMIC DNA]</scope>
    <source>
        <strain evidence="3">MUCL 33604</strain>
    </source>
</reference>
<dbReference type="OrthoDB" id="10262962at2759"/>
<organism evidence="2 3">
    <name type="scientific">Jaapia argillacea MUCL 33604</name>
    <dbReference type="NCBI Taxonomy" id="933084"/>
    <lineage>
        <taxon>Eukaryota</taxon>
        <taxon>Fungi</taxon>
        <taxon>Dikarya</taxon>
        <taxon>Basidiomycota</taxon>
        <taxon>Agaricomycotina</taxon>
        <taxon>Agaricomycetes</taxon>
        <taxon>Agaricomycetidae</taxon>
        <taxon>Jaapiales</taxon>
        <taxon>Jaapiaceae</taxon>
        <taxon>Jaapia</taxon>
    </lineage>
</organism>
<dbReference type="Proteomes" id="UP000027265">
    <property type="component" value="Unassembled WGS sequence"/>
</dbReference>
<keyword evidence="3" id="KW-1185">Reference proteome</keyword>
<dbReference type="InterPro" id="IPR050645">
    <property type="entry name" value="Histidine_acid_phosphatase"/>
</dbReference>
<dbReference type="GO" id="GO:0016791">
    <property type="term" value="F:phosphatase activity"/>
    <property type="evidence" value="ECO:0007669"/>
    <property type="project" value="TreeGrafter"/>
</dbReference>
<dbReference type="InterPro" id="IPR029033">
    <property type="entry name" value="His_PPase_superfam"/>
</dbReference>
<sequence>MNGQMPGHAQEYFSSSPSLNAASLGGIYNSSSAPSNLPWNSYNYCNAPHVNAQHYVEPEHEGVRLVYLNVMMRHHKRTPDNLYPNENSLNPSSGWDCSSFLQYSYGDSDPSSPEGTSPRIFHETSLPHSHPFLRQFWNGSCDAGQLTKGGLDDSIHHGKDFFDVYHRKLGFLDGRVTEEELYVRTSTETRTFQVAGGMLYGMDPSITGRSFRVHTQPATVDSLVPRYPCPAANDIRNAYQSVPVWTDHLLQNQDLQSRLDDTLGTAGLSAWSAWYDPFFDTFTSRTCHGHPLPCNSSGACVSQDDANRVFQIGDFEYDYIWNSAQNASNYVDLTFGVMFSELDSNFRAYQSGKEHFKARLYVGHDGSMIRLASGLGLGKNSPLRWPALGSEIVMEVWRSDQGLFVRVMHEGTPVFSLEWVPLEDFISLLESRVPVDVFEACMGR</sequence>
<dbReference type="InParanoid" id="A0A067P752"/>
<dbReference type="PANTHER" id="PTHR11567:SF195">
    <property type="entry name" value="ACID PHOSPHATASE, PUTATIVE (AFU_ORTHOLOGUE AFUA_3G14570)-RELATED"/>
    <property type="match status" value="1"/>
</dbReference>
<evidence type="ECO:0000256" key="1">
    <source>
        <dbReference type="ARBA" id="ARBA00005375"/>
    </source>
</evidence>
<dbReference type="Pfam" id="PF00328">
    <property type="entry name" value="His_Phos_2"/>
    <property type="match status" value="1"/>
</dbReference>
<dbReference type="EMBL" id="KL197758">
    <property type="protein sequence ID" value="KDQ50599.1"/>
    <property type="molecule type" value="Genomic_DNA"/>
</dbReference>
<evidence type="ECO:0008006" key="4">
    <source>
        <dbReference type="Google" id="ProtNLM"/>
    </source>
</evidence>
<comment type="similarity">
    <text evidence="1">Belongs to the histidine acid phosphatase family.</text>
</comment>
<dbReference type="HOGENOM" id="CLU_030126_0_0_1"/>
<dbReference type="SUPFAM" id="SSF53254">
    <property type="entry name" value="Phosphoglycerate mutase-like"/>
    <property type="match status" value="1"/>
</dbReference>
<accession>A0A067P752</accession>
<gene>
    <name evidence="2" type="ORF">JAAARDRAFT_41911</name>
</gene>
<proteinExistence type="inferred from homology"/>
<dbReference type="InterPro" id="IPR000560">
    <property type="entry name" value="His_Pase_clade-2"/>
</dbReference>
<evidence type="ECO:0000313" key="3">
    <source>
        <dbReference type="Proteomes" id="UP000027265"/>
    </source>
</evidence>
<dbReference type="Gene3D" id="3.40.50.1240">
    <property type="entry name" value="Phosphoglycerate mutase-like"/>
    <property type="match status" value="1"/>
</dbReference>
<protein>
    <recommendedName>
        <fullName evidence="4">Acid phosphatase</fullName>
    </recommendedName>
</protein>
<dbReference type="PANTHER" id="PTHR11567">
    <property type="entry name" value="ACID PHOSPHATASE-RELATED"/>
    <property type="match status" value="1"/>
</dbReference>